<accession>A0A251X9X2</accession>
<dbReference type="AlphaFoldDB" id="A0A251X9X2"/>
<reference evidence="1 2" key="1">
    <citation type="submission" date="2016-12" db="EMBL/GenBank/DDBJ databases">
        <title>Thioflexothrix psekupsii D3 genome sequencing and assembly.</title>
        <authorList>
            <person name="Fomenkov A."/>
            <person name="Vincze T."/>
            <person name="Grabovich M."/>
            <person name="Anton B.P."/>
            <person name="Dubinina G."/>
            <person name="Orlova M."/>
            <person name="Belousova E."/>
            <person name="Roberts R.J."/>
        </authorList>
    </citation>
    <scope>NUCLEOTIDE SEQUENCE [LARGE SCALE GENOMIC DNA]</scope>
    <source>
        <strain evidence="1">D3</strain>
    </source>
</reference>
<dbReference type="OrthoDB" id="9792847at2"/>
<comment type="caution">
    <text evidence="1">The sequence shown here is derived from an EMBL/GenBank/DDBJ whole genome shotgun (WGS) entry which is preliminary data.</text>
</comment>
<protein>
    <submittedName>
        <fullName evidence="1">Uncharacterized protein</fullName>
    </submittedName>
</protein>
<keyword evidence="2" id="KW-1185">Reference proteome</keyword>
<dbReference type="RefSeq" id="WP_086488254.1">
    <property type="nucleotide sequence ID" value="NZ_MSLT01000012.1"/>
</dbReference>
<organism evidence="1 2">
    <name type="scientific">Thioflexithrix psekupsensis</name>
    <dbReference type="NCBI Taxonomy" id="1570016"/>
    <lineage>
        <taxon>Bacteria</taxon>
        <taxon>Pseudomonadati</taxon>
        <taxon>Pseudomonadota</taxon>
        <taxon>Gammaproteobacteria</taxon>
        <taxon>Thiotrichales</taxon>
        <taxon>Thioflexithrix</taxon>
    </lineage>
</organism>
<sequence length="113" mass="14060">MKQRTFEQKYQADWQQLEHWLTALSHKKKQKITQQELEQFAYLYRQVCQHLALAQSRHYSSYLIDRLNHLVLAGHQLLYTRRSRFFYTKIKSFIKFFCQNQNLQNFRIFRIKE</sequence>
<dbReference type="PANTHER" id="PTHR35337">
    <property type="entry name" value="SLR1478 PROTEIN"/>
    <property type="match status" value="1"/>
</dbReference>
<proteinExistence type="predicted"/>
<dbReference type="PANTHER" id="PTHR35337:SF1">
    <property type="entry name" value="SLR1478 PROTEIN"/>
    <property type="match status" value="1"/>
</dbReference>
<evidence type="ECO:0000313" key="2">
    <source>
        <dbReference type="Proteomes" id="UP000194798"/>
    </source>
</evidence>
<dbReference type="EMBL" id="MSLT01000012">
    <property type="protein sequence ID" value="OUD14473.1"/>
    <property type="molecule type" value="Genomic_DNA"/>
</dbReference>
<name>A0A251X9X2_9GAMM</name>
<evidence type="ECO:0000313" key="1">
    <source>
        <dbReference type="EMBL" id="OUD14473.1"/>
    </source>
</evidence>
<dbReference type="Proteomes" id="UP000194798">
    <property type="component" value="Unassembled WGS sequence"/>
</dbReference>
<gene>
    <name evidence="1" type="ORF">TPSD3_09230</name>
</gene>